<evidence type="ECO:0000256" key="2">
    <source>
        <dbReference type="PIRSR" id="PIRSR640198-1"/>
    </source>
</evidence>
<dbReference type="InterPro" id="IPR036597">
    <property type="entry name" value="Fido-like_dom_sf"/>
</dbReference>
<dbReference type="SUPFAM" id="SSF140931">
    <property type="entry name" value="Fic-like"/>
    <property type="match status" value="1"/>
</dbReference>
<dbReference type="RefSeq" id="WP_104716056.1">
    <property type="nucleotide sequence ID" value="NZ_PTRA01000009.1"/>
</dbReference>
<dbReference type="InterPro" id="IPR025758">
    <property type="entry name" value="Fic/DOC_N"/>
</dbReference>
<gene>
    <name evidence="5" type="ORF">C5O19_24770</name>
</gene>
<keyword evidence="1" id="KW-0067">ATP-binding</keyword>
<evidence type="ECO:0000313" key="5">
    <source>
        <dbReference type="EMBL" id="PQA53458.1"/>
    </source>
</evidence>
<dbReference type="AlphaFoldDB" id="A0A2S7IF82"/>
<dbReference type="InterPro" id="IPR003812">
    <property type="entry name" value="Fido"/>
</dbReference>
<feature type="binding site" evidence="1">
    <location>
        <begin position="211"/>
        <end position="217"/>
    </location>
    <ligand>
        <name>ATP</name>
        <dbReference type="ChEBI" id="CHEBI:30616"/>
    </ligand>
</feature>
<dbReference type="Proteomes" id="UP000239590">
    <property type="component" value="Unassembled WGS sequence"/>
</dbReference>
<feature type="binding site" evidence="3">
    <location>
        <begin position="248"/>
        <end position="249"/>
    </location>
    <ligand>
        <name>ATP</name>
        <dbReference type="ChEBI" id="CHEBI:30616"/>
    </ligand>
</feature>
<feature type="binding site" evidence="3">
    <location>
        <begin position="210"/>
        <end position="217"/>
    </location>
    <ligand>
        <name>ATP</name>
        <dbReference type="ChEBI" id="CHEBI:30616"/>
    </ligand>
</feature>
<keyword evidence="6" id="KW-1185">Reference proteome</keyword>
<dbReference type="EMBL" id="PTRA01000009">
    <property type="protein sequence ID" value="PQA53458.1"/>
    <property type="molecule type" value="Genomic_DNA"/>
</dbReference>
<accession>A0A2S7IF82</accession>
<dbReference type="InterPro" id="IPR048770">
    <property type="entry name" value="SoFic-like_C"/>
</dbReference>
<dbReference type="InterPro" id="IPR040198">
    <property type="entry name" value="Fido_containing"/>
</dbReference>
<feature type="binding site" evidence="1">
    <location>
        <position position="248"/>
    </location>
    <ligand>
        <name>ATP</name>
        <dbReference type="ChEBI" id="CHEBI:30616"/>
    </ligand>
</feature>
<reference evidence="6" key="1">
    <citation type="submission" date="2018-02" db="EMBL/GenBank/DDBJ databases">
        <title>Genome sequencing of Solimonas sp. HR-BB.</title>
        <authorList>
            <person name="Lee Y."/>
            <person name="Jeon C.O."/>
        </authorList>
    </citation>
    <scope>NUCLEOTIDE SEQUENCE [LARGE SCALE GENOMIC DNA]</scope>
    <source>
        <strain evidence="6">HR-U</strain>
    </source>
</reference>
<evidence type="ECO:0000256" key="1">
    <source>
        <dbReference type="PIRSR" id="PIRSR038925-1"/>
    </source>
</evidence>
<dbReference type="PANTHER" id="PTHR13504:SF35">
    <property type="entry name" value="PROTEIN ADENYLYLTRANSFERASE SOFIC"/>
    <property type="match status" value="1"/>
</dbReference>
<dbReference type="PIRSF" id="PIRSF038925">
    <property type="entry name" value="AMP-prot_trans"/>
    <property type="match status" value="1"/>
</dbReference>
<name>A0A2S7IF82_9BACT</name>
<feature type="domain" description="Fido" evidence="4">
    <location>
        <begin position="119"/>
        <end position="270"/>
    </location>
</feature>
<feature type="binding site" evidence="1">
    <location>
        <position position="206"/>
    </location>
    <ligand>
        <name>ATP</name>
        <dbReference type="ChEBI" id="CHEBI:30616"/>
    </ligand>
</feature>
<dbReference type="Pfam" id="PF13784">
    <property type="entry name" value="Fic_N"/>
    <property type="match status" value="1"/>
</dbReference>
<dbReference type="OrthoDB" id="9814400at2"/>
<dbReference type="PROSITE" id="PS51459">
    <property type="entry name" value="FIDO"/>
    <property type="match status" value="1"/>
</dbReference>
<feature type="active site" evidence="2">
    <location>
        <position position="206"/>
    </location>
</feature>
<dbReference type="Gene3D" id="1.10.3290.10">
    <property type="entry name" value="Fido-like domain"/>
    <property type="match status" value="1"/>
</dbReference>
<dbReference type="Pfam" id="PF02661">
    <property type="entry name" value="Fic"/>
    <property type="match status" value="1"/>
</dbReference>
<comment type="caution">
    <text evidence="5">The sequence shown here is derived from an EMBL/GenBank/DDBJ whole genome shotgun (WGS) entry which is preliminary data.</text>
</comment>
<dbReference type="InterPro" id="IPR026287">
    <property type="entry name" value="SoFic-like"/>
</dbReference>
<keyword evidence="1" id="KW-0547">Nucleotide-binding</keyword>
<dbReference type="GO" id="GO:0005524">
    <property type="term" value="F:ATP binding"/>
    <property type="evidence" value="ECO:0007669"/>
    <property type="project" value="UniProtKB-KW"/>
</dbReference>
<evidence type="ECO:0000259" key="4">
    <source>
        <dbReference type="PROSITE" id="PS51459"/>
    </source>
</evidence>
<dbReference type="PANTHER" id="PTHR13504">
    <property type="entry name" value="FIDO DOMAIN-CONTAINING PROTEIN DDB_G0283145"/>
    <property type="match status" value="1"/>
</dbReference>
<sequence length="370" mass="42041">MAYDRNQPYNDLPLLPPDASSENDVDILKKLVVASRALASVNSSIQRLPNPLMLINTIALQEAKASTAIENIFTTEDELYRAVSDTLQEEKANASTKEVLRYREALWTGYHLIQQTRRIDLEGVIGIFRQIKRSSAGLRSPASLTIIKRGQSEFRAGEVIYTPPRGNGIVEKLMDNLLAYLNDEKTYPTDPLLKMCIAHYQFEAIHPFTDGNGRTGRILNLLYLVNAGLLDQPVLYLSKYIIVHKDDYYYNLGVVTQRGSWKPWILFLLDAIEKTAQLTSQLIDQILAQMESTLAHGKSLMKWYNKEVNELIFSQPYIKPALIGEQLGITSRTTLTKYFKELVAARILNPSKDGKELFYVNEDLIRILEN</sequence>
<feature type="binding site" evidence="1">
    <location>
        <position position="70"/>
    </location>
    <ligand>
        <name>ATP</name>
        <dbReference type="ChEBI" id="CHEBI:30616"/>
    </ligand>
</feature>
<evidence type="ECO:0000313" key="6">
    <source>
        <dbReference type="Proteomes" id="UP000239590"/>
    </source>
</evidence>
<dbReference type="Pfam" id="PF21248">
    <property type="entry name" value="SoFic-like_C"/>
    <property type="match status" value="1"/>
</dbReference>
<protein>
    <submittedName>
        <fullName evidence="5">Fic family protein</fullName>
    </submittedName>
</protein>
<organism evidence="5 6">
    <name type="scientific">Siphonobacter curvatus</name>
    <dbReference type="NCBI Taxonomy" id="2094562"/>
    <lineage>
        <taxon>Bacteria</taxon>
        <taxon>Pseudomonadati</taxon>
        <taxon>Bacteroidota</taxon>
        <taxon>Cytophagia</taxon>
        <taxon>Cytophagales</taxon>
        <taxon>Cytophagaceae</taxon>
        <taxon>Siphonobacter</taxon>
    </lineage>
</organism>
<evidence type="ECO:0000256" key="3">
    <source>
        <dbReference type="PIRSR" id="PIRSR640198-2"/>
    </source>
</evidence>
<proteinExistence type="predicted"/>